<name>A0A2W2AY82_9BACT</name>
<keyword evidence="1" id="KW-0812">Transmembrane</keyword>
<feature type="transmembrane region" description="Helical" evidence="1">
    <location>
        <begin position="1266"/>
        <end position="1287"/>
    </location>
</feature>
<dbReference type="OrthoDB" id="582519at2"/>
<feature type="transmembrane region" description="Helical" evidence="1">
    <location>
        <begin position="1307"/>
        <end position="1328"/>
    </location>
</feature>
<keyword evidence="1" id="KW-1133">Transmembrane helix</keyword>
<dbReference type="EMBL" id="QKTW01000017">
    <property type="protein sequence ID" value="PZF72648.1"/>
    <property type="molecule type" value="Genomic_DNA"/>
</dbReference>
<dbReference type="RefSeq" id="WP_123985333.1">
    <property type="nucleotide sequence ID" value="NZ_QKTW01000017.1"/>
</dbReference>
<evidence type="ECO:0000313" key="3">
    <source>
        <dbReference type="Proteomes" id="UP000248745"/>
    </source>
</evidence>
<sequence length="1417" mass="154835">MDFAKFMSVINGVTAPPNDHFRSTLQNIIQAGDSGVKTSFFNSVPESAYVTASKTVYGTAFSEFSVKYISFVLSTISSWSFNATVSSASSGQMVQWLDTNGKTIGANLVVDYLNKPDKLAPFFADTKTAADIILAGAASETFFTGFVLQCQTAGSSLPVYVFLQVFGSMTNGDARFRRLTAEWSKSNRWSEFERFGEYKWFDGIKPSFAQNGTIFNVINEPLVQACNVASDTYFTKIKHYPSQGGSGGSRGSSYEEHWKRTVYGVSVSNWLNSANGPSKYNIKTSSGPNNTVETCTDAGGSGESGGGCMIRGTQILYADGTYGAIEAIAERDRLYAIDGSVAECSAELLCSNEITELYAINDDEPFMTFEHAVYTDNGWRSLAPRMSMALNPDLEIGFLRTGDVIWKIDSVEDGQVTYRKEVVTKIETRKFKMGEAPPGFVFHIRNGHRSYHANGYCCLAGYPQITTGFVTSNMLSNMNHQEQEAFTTLIRTNESLFKKALGTNVMDAFLRVLKQPAAIASRSAHTNNLGKINHQFMSTKEKIVPQLVISTSDAQELPPAFEKMTLINGHLFINGEPTDSHIDGKFIHWHRTHADGQDEIGSIKLMHNGLVGKGTVQFEGKQISFNATGLIDYTTTYKDEAESKNWFHFDMGFVEDGKGGFHTVGKLIAPGDEKKTTALNKASKIAFSIVQDKTANVLHATIEIDPNYCALRQSQFVAAEFDFSLDYRGFNGFLYDYDSSETNNRGTAYELSGACNNFAALQTMLENIWQQQNHTNETPLLKQNAQVLSQQLSEAKALSASIGLSINELFTLPTPDLQTVHEESFAKLKNLMLYSVDDQWLKWFGQSRPKVDGITLTQADVDVLKDPDVKPFLVNRFAVGYLTQAFAQSKDPNIEAKFKQLANVDTKMNYFWKGTDNSSFPKEKGYNIATSRLMSNTYAQSVPGLQPYLAKDAAGWAKKLYEFCTAEPTLTGLAIQNTLDGRARITHLSSLLYALDPSTKVDVGGDTKVSYSTALYEKIVSTRLNFVTTRATASTNKDFVSFLTEYFRQYFNALLAGDKWADNIRAEALKDLKELMDQFEVDNVNALVSAMGTVITDAVTAMRKFSDLPIAARINQWANDNPKVRAIGTALTMAVYGFAIVESIQSFLKWEALTPEQKTLSITTVLDTSFSMFSDLASYRAAQLISKADAEISEVVEAIRILDGAQSEVKYMSFANRVASYDPAVAGMESPALSRGGIAAGEAVAEAEDIAAASVRWTKISKVASGFARGMTIIALGAACVVSGFEVAKDFASGQPVSIKVLDILSVVANGVAFLAEAGAGIAALAGIEVCSAIPVVGVVAAVVGIGVAIALIFIHRTPPPTPEEDFVENHCKSFINALKMPTTEWLAEQKKLTEHLNNKPKLKAVPVVDAAVAGNV</sequence>
<organism evidence="2 3">
    <name type="scientific">Taibaiella soli</name>
    <dbReference type="NCBI Taxonomy" id="1649169"/>
    <lineage>
        <taxon>Bacteria</taxon>
        <taxon>Pseudomonadati</taxon>
        <taxon>Bacteroidota</taxon>
        <taxon>Chitinophagia</taxon>
        <taxon>Chitinophagales</taxon>
        <taxon>Chitinophagaceae</taxon>
        <taxon>Taibaiella</taxon>
    </lineage>
</organism>
<feature type="transmembrane region" description="Helical" evidence="1">
    <location>
        <begin position="1334"/>
        <end position="1355"/>
    </location>
</feature>
<gene>
    <name evidence="2" type="ORF">DN068_12340</name>
</gene>
<dbReference type="SUPFAM" id="SSF51294">
    <property type="entry name" value="Hedgehog/intein (Hint) domain"/>
    <property type="match status" value="1"/>
</dbReference>
<dbReference type="Proteomes" id="UP000248745">
    <property type="component" value="Unassembled WGS sequence"/>
</dbReference>
<keyword evidence="3" id="KW-1185">Reference proteome</keyword>
<evidence type="ECO:0000256" key="1">
    <source>
        <dbReference type="SAM" id="Phobius"/>
    </source>
</evidence>
<reference evidence="2 3" key="1">
    <citation type="submission" date="2018-06" db="EMBL/GenBank/DDBJ databases">
        <title>Mucibacter soli gen. nov., sp. nov., a new member of the family Chitinophagaceae producing mucin.</title>
        <authorList>
            <person name="Kim M.-K."/>
            <person name="Park S."/>
            <person name="Kim T.-S."/>
            <person name="Joung Y."/>
            <person name="Han J.-H."/>
            <person name="Kim S.B."/>
        </authorList>
    </citation>
    <scope>NUCLEOTIDE SEQUENCE [LARGE SCALE GENOMIC DNA]</scope>
    <source>
        <strain evidence="2 3">R1-15</strain>
    </source>
</reference>
<comment type="caution">
    <text evidence="2">The sequence shown here is derived from an EMBL/GenBank/DDBJ whole genome shotgun (WGS) entry which is preliminary data.</text>
</comment>
<protein>
    <submittedName>
        <fullName evidence="2">Uncharacterized protein</fullName>
    </submittedName>
</protein>
<dbReference type="InterPro" id="IPR036844">
    <property type="entry name" value="Hint_dom_sf"/>
</dbReference>
<dbReference type="Gene3D" id="2.170.16.10">
    <property type="entry name" value="Hedgehog/Intein (Hint) domain"/>
    <property type="match status" value="1"/>
</dbReference>
<evidence type="ECO:0000313" key="2">
    <source>
        <dbReference type="EMBL" id="PZF72648.1"/>
    </source>
</evidence>
<keyword evidence="1" id="KW-0472">Membrane</keyword>
<accession>A0A2W2AY82</accession>
<proteinExistence type="predicted"/>